<dbReference type="STRING" id="578462.A0A0L0SRN1"/>
<dbReference type="eggNOG" id="KOG2759">
    <property type="taxonomic scope" value="Eukaryota"/>
</dbReference>
<name>A0A0L0SRN1_ALLM3</name>
<dbReference type="PANTHER" id="PTHR10698">
    <property type="entry name" value="V-TYPE PROTON ATPASE SUBUNIT H"/>
    <property type="match status" value="1"/>
</dbReference>
<comment type="similarity">
    <text evidence="1 5">Belongs to the V-ATPase H subunit family.</text>
</comment>
<dbReference type="SUPFAM" id="SSF48371">
    <property type="entry name" value="ARM repeat"/>
    <property type="match status" value="1"/>
</dbReference>
<reference evidence="7 8" key="1">
    <citation type="submission" date="2009-11" db="EMBL/GenBank/DDBJ databases">
        <title>Annotation of Allomyces macrogynus ATCC 38327.</title>
        <authorList>
            <consortium name="The Broad Institute Genome Sequencing Platform"/>
            <person name="Russ C."/>
            <person name="Cuomo C."/>
            <person name="Burger G."/>
            <person name="Gray M.W."/>
            <person name="Holland P.W.H."/>
            <person name="King N."/>
            <person name="Lang F.B.F."/>
            <person name="Roger A.J."/>
            <person name="Ruiz-Trillo I."/>
            <person name="Young S.K."/>
            <person name="Zeng Q."/>
            <person name="Gargeya S."/>
            <person name="Fitzgerald M."/>
            <person name="Haas B."/>
            <person name="Abouelleil A."/>
            <person name="Alvarado L."/>
            <person name="Arachchi H.M."/>
            <person name="Berlin A."/>
            <person name="Chapman S.B."/>
            <person name="Gearin G."/>
            <person name="Goldberg J."/>
            <person name="Griggs A."/>
            <person name="Gujja S."/>
            <person name="Hansen M."/>
            <person name="Heiman D."/>
            <person name="Howarth C."/>
            <person name="Larimer J."/>
            <person name="Lui A."/>
            <person name="MacDonald P.J.P."/>
            <person name="McCowen C."/>
            <person name="Montmayeur A."/>
            <person name="Murphy C."/>
            <person name="Neiman D."/>
            <person name="Pearson M."/>
            <person name="Priest M."/>
            <person name="Roberts A."/>
            <person name="Saif S."/>
            <person name="Shea T."/>
            <person name="Sisk P."/>
            <person name="Stolte C."/>
            <person name="Sykes S."/>
            <person name="Wortman J."/>
            <person name="Nusbaum C."/>
            <person name="Birren B."/>
        </authorList>
    </citation>
    <scope>NUCLEOTIDE SEQUENCE [LARGE SCALE GENOMIC DNA]</scope>
    <source>
        <strain evidence="7 8">ATCC 38327</strain>
    </source>
</reference>
<dbReference type="GO" id="GO:0000221">
    <property type="term" value="C:vacuolar proton-transporting V-type ATPase, V1 domain"/>
    <property type="evidence" value="ECO:0007669"/>
    <property type="project" value="UniProtKB-UniRule"/>
</dbReference>
<dbReference type="Proteomes" id="UP000054350">
    <property type="component" value="Unassembled WGS sequence"/>
</dbReference>
<organism evidence="7 8">
    <name type="scientific">Allomyces macrogynus (strain ATCC 38327)</name>
    <name type="common">Allomyces javanicus var. macrogynus</name>
    <dbReference type="NCBI Taxonomy" id="578462"/>
    <lineage>
        <taxon>Eukaryota</taxon>
        <taxon>Fungi</taxon>
        <taxon>Fungi incertae sedis</taxon>
        <taxon>Blastocladiomycota</taxon>
        <taxon>Blastocladiomycetes</taxon>
        <taxon>Blastocladiales</taxon>
        <taxon>Blastocladiaceae</taxon>
        <taxon>Allomyces</taxon>
    </lineage>
</organism>
<keyword evidence="3 5" id="KW-0375">Hydrogen ion transport</keyword>
<dbReference type="InterPro" id="IPR016024">
    <property type="entry name" value="ARM-type_fold"/>
</dbReference>
<dbReference type="PIRSF" id="PIRSF032184">
    <property type="entry name" value="ATPase_V1_H"/>
    <property type="match status" value="1"/>
</dbReference>
<comment type="function">
    <text evidence="5">Subunit of the V1 complex of vacuolar(H+)-ATPase (V-ATPase), a multisubunit enzyme composed of a peripheral complex (V1) that hydrolyzes ATP and a membrane integral complex (V0) that translocates protons. V-ATPase is responsible for acidifying and maintaining the pH of intracellular compartments.</text>
</comment>
<dbReference type="Gene3D" id="1.25.40.150">
    <property type="entry name" value="V-type ATPase, subunit H, C-terminal domain"/>
    <property type="match status" value="1"/>
</dbReference>
<evidence type="ECO:0000256" key="3">
    <source>
        <dbReference type="ARBA" id="ARBA00022781"/>
    </source>
</evidence>
<evidence type="ECO:0000256" key="1">
    <source>
        <dbReference type="ARBA" id="ARBA00008613"/>
    </source>
</evidence>
<keyword evidence="4 5" id="KW-0406">Ion transport</keyword>
<dbReference type="Gene3D" id="1.25.10.10">
    <property type="entry name" value="Leucine-rich Repeat Variant"/>
    <property type="match status" value="1"/>
</dbReference>
<protein>
    <recommendedName>
        <fullName evidence="5">V-type proton ATPase subunit H</fullName>
    </recommendedName>
</protein>
<comment type="subunit">
    <text evidence="5">V-ATPase is a heteromultimeric enzyme made up of two complexes: the ATP-hydrolytic V1 complex and the proton translocation V0 complex.</text>
</comment>
<dbReference type="OrthoDB" id="10263554at2759"/>
<gene>
    <name evidence="7" type="ORF">AMAG_10834</name>
</gene>
<dbReference type="GO" id="GO:0000329">
    <property type="term" value="C:fungal-type vacuole membrane"/>
    <property type="evidence" value="ECO:0007669"/>
    <property type="project" value="TreeGrafter"/>
</dbReference>
<dbReference type="EMBL" id="GG745346">
    <property type="protein sequence ID" value="KNE65182.1"/>
    <property type="molecule type" value="Genomic_DNA"/>
</dbReference>
<sequence>MAAAAAPVSPAGLSVTTSVLPAFTPAELAATPSAPVTLAFSSFFDDLTRQVQAKPVPWDGYVRASMISAADVAMIQAYEQESRQGKKDLLATQADAYAALLLRLLGALVREETVQYLLALVDQILDENEAFAAALFQQSKSDPSLPLAPFLKLLQKDEVYAALAVSKIISFLLCTSPHPVEPNVATDIFDHLVKLLSHKNANIVDFAVQIVQSLLSKVDLRVPFFDFQGGKLVSSLINVLMTQTSPQTQYQVLFCLWNLSFEPDVAKEIQKQFNIIPTLVDVAKGANKEKVIRMVLAFFRNLIHHAPYENTVPMIGSKLLPFLDVLRQRKLQDTDLVDDVDALQQHLREALQRLSTFDEYSGEVRSGKLEWSPAHESETFWKQNANKLAEHDSELARTLARLLMTATDPTVLAVAAHDLGQFVKHYPAGKKLLQEVGAKHRLMEMMNHENAEVRYHALVAVQKLMSQSWCVILDFSSLSRVDQHASSRPFFRAIGTCKSAG</sequence>
<evidence type="ECO:0000256" key="2">
    <source>
        <dbReference type="ARBA" id="ARBA00022448"/>
    </source>
</evidence>
<dbReference type="PANTHER" id="PTHR10698:SF0">
    <property type="entry name" value="V-TYPE PROTON ATPASE SUBUNIT H"/>
    <property type="match status" value="1"/>
</dbReference>
<keyword evidence="2 5" id="KW-0813">Transport</keyword>
<dbReference type="Pfam" id="PF11698">
    <property type="entry name" value="V-ATPase_H_C"/>
    <property type="match status" value="1"/>
</dbReference>
<evidence type="ECO:0000259" key="6">
    <source>
        <dbReference type="Pfam" id="PF11698"/>
    </source>
</evidence>
<dbReference type="AlphaFoldDB" id="A0A0L0SRN1"/>
<evidence type="ECO:0000313" key="8">
    <source>
        <dbReference type="Proteomes" id="UP000054350"/>
    </source>
</evidence>
<feature type="domain" description="ATPase V1 complex subunit H C-terminal" evidence="6">
    <location>
        <begin position="354"/>
        <end position="469"/>
    </location>
</feature>
<keyword evidence="8" id="KW-1185">Reference proteome</keyword>
<evidence type="ECO:0000313" key="7">
    <source>
        <dbReference type="EMBL" id="KNE65182.1"/>
    </source>
</evidence>
<evidence type="ECO:0000256" key="5">
    <source>
        <dbReference type="PIRNR" id="PIRNR032184"/>
    </source>
</evidence>
<evidence type="ECO:0000256" key="4">
    <source>
        <dbReference type="ARBA" id="ARBA00023065"/>
    </source>
</evidence>
<dbReference type="InterPro" id="IPR038497">
    <property type="entry name" value="ATPase_V1-cplx_hsu_C_sf"/>
</dbReference>
<dbReference type="InterPro" id="IPR011987">
    <property type="entry name" value="ATPase_V1-cplx_hsu_C"/>
</dbReference>
<dbReference type="GO" id="GO:0046961">
    <property type="term" value="F:proton-transporting ATPase activity, rotational mechanism"/>
    <property type="evidence" value="ECO:0007669"/>
    <property type="project" value="UniProtKB-UniRule"/>
</dbReference>
<dbReference type="InterPro" id="IPR011989">
    <property type="entry name" value="ARM-like"/>
</dbReference>
<accession>A0A0L0SRN1</accession>
<proteinExistence type="inferred from homology"/>
<reference evidence="8" key="2">
    <citation type="submission" date="2009-11" db="EMBL/GenBank/DDBJ databases">
        <title>The Genome Sequence of Allomyces macrogynus strain ATCC 38327.</title>
        <authorList>
            <consortium name="The Broad Institute Genome Sequencing Platform"/>
            <person name="Russ C."/>
            <person name="Cuomo C."/>
            <person name="Shea T."/>
            <person name="Young S.K."/>
            <person name="Zeng Q."/>
            <person name="Koehrsen M."/>
            <person name="Haas B."/>
            <person name="Borodovsky M."/>
            <person name="Guigo R."/>
            <person name="Alvarado L."/>
            <person name="Berlin A."/>
            <person name="Borenstein D."/>
            <person name="Chen Z."/>
            <person name="Engels R."/>
            <person name="Freedman E."/>
            <person name="Gellesch M."/>
            <person name="Goldberg J."/>
            <person name="Griggs A."/>
            <person name="Gujja S."/>
            <person name="Heiman D."/>
            <person name="Hepburn T."/>
            <person name="Howarth C."/>
            <person name="Jen D."/>
            <person name="Larson L."/>
            <person name="Lewis B."/>
            <person name="Mehta T."/>
            <person name="Park D."/>
            <person name="Pearson M."/>
            <person name="Roberts A."/>
            <person name="Saif S."/>
            <person name="Shenoy N."/>
            <person name="Sisk P."/>
            <person name="Stolte C."/>
            <person name="Sykes S."/>
            <person name="Walk T."/>
            <person name="White J."/>
            <person name="Yandava C."/>
            <person name="Burger G."/>
            <person name="Gray M.W."/>
            <person name="Holland P.W.H."/>
            <person name="King N."/>
            <person name="Lang F.B.F."/>
            <person name="Roger A.J."/>
            <person name="Ruiz-Trillo I."/>
            <person name="Lander E."/>
            <person name="Nusbaum C."/>
        </authorList>
    </citation>
    <scope>NUCLEOTIDE SEQUENCE [LARGE SCALE GENOMIC DNA]</scope>
    <source>
        <strain evidence="8">ATCC 38327</strain>
    </source>
</reference>
<dbReference type="OMA" id="HSGHLRW"/>
<dbReference type="InterPro" id="IPR004908">
    <property type="entry name" value="ATPase_V1-cplx_hsu"/>
</dbReference>
<dbReference type="Pfam" id="PF03224">
    <property type="entry name" value="V-ATPase_H_N"/>
    <property type="match status" value="1"/>
</dbReference>
<dbReference type="VEuPathDB" id="FungiDB:AMAG_10834"/>